<feature type="non-terminal residue" evidence="11">
    <location>
        <position position="264"/>
    </location>
</feature>
<dbReference type="Proteomes" id="UP000030746">
    <property type="component" value="Unassembled WGS sequence"/>
</dbReference>
<dbReference type="GO" id="GO:0016020">
    <property type="term" value="C:membrane"/>
    <property type="evidence" value="ECO:0007669"/>
    <property type="project" value="UniProtKB-SubCell"/>
</dbReference>
<keyword evidence="5" id="KW-0812">Transmembrane</keyword>
<dbReference type="GeneID" id="20252972"/>
<reference evidence="11 12" key="1">
    <citation type="journal article" date="2013" name="Nature">
        <title>Insights into bilaterian evolution from three spiralian genomes.</title>
        <authorList>
            <person name="Simakov O."/>
            <person name="Marletaz F."/>
            <person name="Cho S.J."/>
            <person name="Edsinger-Gonzales E."/>
            <person name="Havlak P."/>
            <person name="Hellsten U."/>
            <person name="Kuo D.H."/>
            <person name="Larsson T."/>
            <person name="Lv J."/>
            <person name="Arendt D."/>
            <person name="Savage R."/>
            <person name="Osoegawa K."/>
            <person name="de Jong P."/>
            <person name="Grimwood J."/>
            <person name="Chapman J.A."/>
            <person name="Shapiro H."/>
            <person name="Aerts A."/>
            <person name="Otillar R.P."/>
            <person name="Terry A.Y."/>
            <person name="Boore J.L."/>
            <person name="Grigoriev I.V."/>
            <person name="Lindberg D.R."/>
            <person name="Seaver E.C."/>
            <person name="Weisblat D.A."/>
            <person name="Putnam N.H."/>
            <person name="Rokhsar D.S."/>
        </authorList>
    </citation>
    <scope>NUCLEOTIDE SEQUENCE [LARGE SCALE GENOMIC DNA]</scope>
</reference>
<dbReference type="AlphaFoldDB" id="V4CA16"/>
<dbReference type="PANTHER" id="PTHR10811">
    <property type="entry name" value="FRINGE-RELATED"/>
    <property type="match status" value="1"/>
</dbReference>
<evidence type="ECO:0000256" key="4">
    <source>
        <dbReference type="ARBA" id="ARBA00022679"/>
    </source>
</evidence>
<proteinExistence type="inferred from homology"/>
<keyword evidence="3" id="KW-0328">Glycosyltransferase</keyword>
<evidence type="ECO:0000256" key="2">
    <source>
        <dbReference type="ARBA" id="ARBA00008661"/>
    </source>
</evidence>
<feature type="non-terminal residue" evidence="11">
    <location>
        <position position="1"/>
    </location>
</feature>
<evidence type="ECO:0000256" key="8">
    <source>
        <dbReference type="ARBA" id="ARBA00023136"/>
    </source>
</evidence>
<gene>
    <name evidence="11" type="ORF">LOTGIDRAFT_93476</name>
</gene>
<organism evidence="11 12">
    <name type="scientific">Lottia gigantea</name>
    <name type="common">Giant owl limpet</name>
    <dbReference type="NCBI Taxonomy" id="225164"/>
    <lineage>
        <taxon>Eukaryota</taxon>
        <taxon>Metazoa</taxon>
        <taxon>Spiralia</taxon>
        <taxon>Lophotrochozoa</taxon>
        <taxon>Mollusca</taxon>
        <taxon>Gastropoda</taxon>
        <taxon>Patellogastropoda</taxon>
        <taxon>Lottioidea</taxon>
        <taxon>Lottiidae</taxon>
        <taxon>Lottia</taxon>
    </lineage>
</organism>
<keyword evidence="4" id="KW-0808">Transferase</keyword>
<keyword evidence="8" id="KW-0472">Membrane</keyword>
<comment type="subcellular location">
    <subcellularLocation>
        <location evidence="9">Endomembrane system</location>
        <topology evidence="9">Single-pass membrane protein</topology>
    </subcellularLocation>
    <subcellularLocation>
        <location evidence="1">Membrane</location>
        <topology evidence="1">Single-pass type II membrane protein</topology>
    </subcellularLocation>
</comment>
<dbReference type="OMA" id="CPHTAVF"/>
<dbReference type="GO" id="GO:0016757">
    <property type="term" value="F:glycosyltransferase activity"/>
    <property type="evidence" value="ECO:0007669"/>
    <property type="project" value="UniProtKB-KW"/>
</dbReference>
<evidence type="ECO:0000259" key="10">
    <source>
        <dbReference type="Pfam" id="PF02434"/>
    </source>
</evidence>
<dbReference type="CTD" id="20252972"/>
<protein>
    <recommendedName>
        <fullName evidence="10">Fringe-like glycosyltransferase domain-containing protein</fullName>
    </recommendedName>
</protein>
<keyword evidence="6" id="KW-0735">Signal-anchor</keyword>
<evidence type="ECO:0000256" key="6">
    <source>
        <dbReference type="ARBA" id="ARBA00022968"/>
    </source>
</evidence>
<dbReference type="InterPro" id="IPR003378">
    <property type="entry name" value="Fringe-like_glycosylTrfase"/>
</dbReference>
<dbReference type="KEGG" id="lgi:LOTGIDRAFT_93476"/>
<dbReference type="Gene3D" id="3.90.550.50">
    <property type="match status" value="1"/>
</dbReference>
<dbReference type="GO" id="GO:0012505">
    <property type="term" value="C:endomembrane system"/>
    <property type="evidence" value="ECO:0007669"/>
    <property type="project" value="UniProtKB-SubCell"/>
</dbReference>
<evidence type="ECO:0000256" key="7">
    <source>
        <dbReference type="ARBA" id="ARBA00022989"/>
    </source>
</evidence>
<evidence type="ECO:0000256" key="5">
    <source>
        <dbReference type="ARBA" id="ARBA00022692"/>
    </source>
</evidence>
<keyword evidence="12" id="KW-1185">Reference proteome</keyword>
<comment type="similarity">
    <text evidence="2">Belongs to the glycosyltransferase 31 family.</text>
</comment>
<dbReference type="HOGENOM" id="CLU_056611_1_0_1"/>
<evidence type="ECO:0000313" key="11">
    <source>
        <dbReference type="EMBL" id="ESO98634.1"/>
    </source>
</evidence>
<keyword evidence="7" id="KW-1133">Transmembrane helix</keyword>
<dbReference type="OrthoDB" id="8959630at2759"/>
<accession>V4CA16</accession>
<evidence type="ECO:0000256" key="1">
    <source>
        <dbReference type="ARBA" id="ARBA00004606"/>
    </source>
</evidence>
<evidence type="ECO:0000256" key="3">
    <source>
        <dbReference type="ARBA" id="ARBA00022676"/>
    </source>
</evidence>
<feature type="domain" description="Fringe-like glycosyltransferase" evidence="10">
    <location>
        <begin position="2"/>
        <end position="249"/>
    </location>
</feature>
<evidence type="ECO:0000256" key="9">
    <source>
        <dbReference type="ARBA" id="ARBA00037847"/>
    </source>
</evidence>
<name>V4CA16_LOTGI</name>
<evidence type="ECO:0000313" key="12">
    <source>
        <dbReference type="Proteomes" id="UP000030746"/>
    </source>
</evidence>
<dbReference type="STRING" id="225164.V4CA16"/>
<dbReference type="RefSeq" id="XP_009050671.1">
    <property type="nucleotide sequence ID" value="XM_009052423.1"/>
</dbReference>
<dbReference type="EMBL" id="KB201234">
    <property type="protein sequence ID" value="ESO98634.1"/>
    <property type="molecule type" value="Genomic_DNA"/>
</dbReference>
<dbReference type="Pfam" id="PF02434">
    <property type="entry name" value="Fringe"/>
    <property type="match status" value="1"/>
</dbReference>
<sequence length="264" mass="30746">TDISDVFISVKTTARNHQLRLRILLNTWILLAREQTHIFTDTDDPALDKERENGVEIINTKCPPNHSRRALCCKMAIEYDTFLASKKRWFCHVDDDNYVNIPQLVKLLRQYNHTQDWYLGKPSLRKPLEIMDRKHSGQKIAFWFGTGGAGLCISRSLALKMMPYASGGRLMTIGESIRLPDDCTMGYIISHLMKKQLTVIEQFHSHLESLNLMSKRDLVNQITYSYKYQDKTKNILNIDGFSIKQDPTRLWSLHCFLFPTFREC</sequence>